<dbReference type="InterPro" id="IPR013154">
    <property type="entry name" value="ADH-like_N"/>
</dbReference>
<dbReference type="InterPro" id="IPR036291">
    <property type="entry name" value="NAD(P)-bd_dom_sf"/>
</dbReference>
<gene>
    <name evidence="5" type="ORF">HYALB_00000431</name>
</gene>
<organism evidence="5 6">
    <name type="scientific">Hymenoscyphus albidus</name>
    <dbReference type="NCBI Taxonomy" id="595503"/>
    <lineage>
        <taxon>Eukaryota</taxon>
        <taxon>Fungi</taxon>
        <taxon>Dikarya</taxon>
        <taxon>Ascomycota</taxon>
        <taxon>Pezizomycotina</taxon>
        <taxon>Leotiomycetes</taxon>
        <taxon>Helotiales</taxon>
        <taxon>Helotiaceae</taxon>
        <taxon>Hymenoscyphus</taxon>
    </lineage>
</organism>
<dbReference type="GO" id="GO:0031177">
    <property type="term" value="F:phosphopantetheine binding"/>
    <property type="evidence" value="ECO:0007669"/>
    <property type="project" value="InterPro"/>
</dbReference>
<dbReference type="CDD" id="cd05195">
    <property type="entry name" value="enoyl_red"/>
    <property type="match status" value="1"/>
</dbReference>
<dbReference type="InterPro" id="IPR020843">
    <property type="entry name" value="ER"/>
</dbReference>
<dbReference type="InterPro" id="IPR009081">
    <property type="entry name" value="PP-bd_ACP"/>
</dbReference>
<dbReference type="InterPro" id="IPR002364">
    <property type="entry name" value="Quin_OxRdtase/zeta-crystal_CS"/>
</dbReference>
<dbReference type="SUPFAM" id="SSF51735">
    <property type="entry name" value="NAD(P)-binding Rossmann-fold domains"/>
    <property type="match status" value="2"/>
</dbReference>
<dbReference type="GO" id="GO:0008270">
    <property type="term" value="F:zinc ion binding"/>
    <property type="evidence" value="ECO:0007669"/>
    <property type="project" value="InterPro"/>
</dbReference>
<dbReference type="SMART" id="SM00823">
    <property type="entry name" value="PKS_PP"/>
    <property type="match status" value="1"/>
</dbReference>
<accession>A0A9N9LKX7</accession>
<keyword evidence="3" id="KW-0511">Multifunctional enzyme</keyword>
<keyword evidence="1" id="KW-0596">Phosphopantetheine</keyword>
<dbReference type="SMART" id="SM00829">
    <property type="entry name" value="PKS_ER"/>
    <property type="match status" value="1"/>
</dbReference>
<dbReference type="Gene3D" id="1.10.1200.10">
    <property type="entry name" value="ACP-like"/>
    <property type="match status" value="1"/>
</dbReference>
<dbReference type="SMART" id="SM00822">
    <property type="entry name" value="PKS_KR"/>
    <property type="match status" value="1"/>
</dbReference>
<proteinExistence type="predicted"/>
<dbReference type="GO" id="GO:0016491">
    <property type="term" value="F:oxidoreductase activity"/>
    <property type="evidence" value="ECO:0007669"/>
    <property type="project" value="InterPro"/>
</dbReference>
<dbReference type="GO" id="GO:0006633">
    <property type="term" value="P:fatty acid biosynthetic process"/>
    <property type="evidence" value="ECO:0007669"/>
    <property type="project" value="TreeGrafter"/>
</dbReference>
<evidence type="ECO:0000256" key="2">
    <source>
        <dbReference type="ARBA" id="ARBA00022553"/>
    </source>
</evidence>
<feature type="domain" description="Carrier" evidence="4">
    <location>
        <begin position="578"/>
        <end position="655"/>
    </location>
</feature>
<dbReference type="PANTHER" id="PTHR43775">
    <property type="entry name" value="FATTY ACID SYNTHASE"/>
    <property type="match status" value="1"/>
</dbReference>
<keyword evidence="6" id="KW-1185">Reference proteome</keyword>
<dbReference type="Pfam" id="PF08240">
    <property type="entry name" value="ADH_N"/>
    <property type="match status" value="1"/>
</dbReference>
<evidence type="ECO:0000313" key="6">
    <source>
        <dbReference type="Proteomes" id="UP000701801"/>
    </source>
</evidence>
<evidence type="ECO:0000313" key="5">
    <source>
        <dbReference type="EMBL" id="CAG8974817.1"/>
    </source>
</evidence>
<dbReference type="Gene3D" id="3.90.180.10">
    <property type="entry name" value="Medium-chain alcohol dehydrogenases, catalytic domain"/>
    <property type="match status" value="2"/>
</dbReference>
<dbReference type="InterPro" id="IPR006162">
    <property type="entry name" value="Ppantetheine_attach_site"/>
</dbReference>
<dbReference type="InterPro" id="IPR020806">
    <property type="entry name" value="PKS_PP-bd"/>
</dbReference>
<dbReference type="PANTHER" id="PTHR43775:SF29">
    <property type="entry name" value="ASPERFURANONE POLYKETIDE SYNTHASE AFOG-RELATED"/>
    <property type="match status" value="1"/>
</dbReference>
<dbReference type="Pfam" id="PF23297">
    <property type="entry name" value="ACP_SdgA_C"/>
    <property type="match status" value="1"/>
</dbReference>
<dbReference type="SUPFAM" id="SSF50129">
    <property type="entry name" value="GroES-like"/>
    <property type="match status" value="1"/>
</dbReference>
<evidence type="ECO:0000259" key="4">
    <source>
        <dbReference type="PROSITE" id="PS50075"/>
    </source>
</evidence>
<dbReference type="Gene3D" id="3.40.50.720">
    <property type="entry name" value="NAD(P)-binding Rossmann-like Domain"/>
    <property type="match status" value="2"/>
</dbReference>
<protein>
    <recommendedName>
        <fullName evidence="4">Carrier domain-containing protein</fullName>
    </recommendedName>
</protein>
<dbReference type="PROSITE" id="PS00012">
    <property type="entry name" value="PHOSPHOPANTETHEINE"/>
    <property type="match status" value="1"/>
</dbReference>
<dbReference type="EMBL" id="CAJVRM010000116">
    <property type="protein sequence ID" value="CAG8974817.1"/>
    <property type="molecule type" value="Genomic_DNA"/>
</dbReference>
<dbReference type="InterPro" id="IPR057326">
    <property type="entry name" value="KR_dom"/>
</dbReference>
<dbReference type="PROSITE" id="PS01162">
    <property type="entry name" value="QOR_ZETA_CRYSTAL"/>
    <property type="match status" value="1"/>
</dbReference>
<dbReference type="AlphaFoldDB" id="A0A9N9LKX7"/>
<dbReference type="SUPFAM" id="SSF47336">
    <property type="entry name" value="ACP-like"/>
    <property type="match status" value="1"/>
</dbReference>
<evidence type="ECO:0000256" key="1">
    <source>
        <dbReference type="ARBA" id="ARBA00022450"/>
    </source>
</evidence>
<comment type="caution">
    <text evidence="5">The sequence shown here is derived from an EMBL/GenBank/DDBJ whole genome shotgun (WGS) entry which is preliminary data.</text>
</comment>
<dbReference type="Pfam" id="PF13602">
    <property type="entry name" value="ADH_zinc_N_2"/>
    <property type="match status" value="1"/>
</dbReference>
<dbReference type="Proteomes" id="UP000701801">
    <property type="component" value="Unassembled WGS sequence"/>
</dbReference>
<dbReference type="InterPro" id="IPR013968">
    <property type="entry name" value="PKS_KR"/>
</dbReference>
<evidence type="ECO:0000256" key="3">
    <source>
        <dbReference type="ARBA" id="ARBA00023268"/>
    </source>
</evidence>
<reference evidence="5" key="1">
    <citation type="submission" date="2021-07" db="EMBL/GenBank/DDBJ databases">
        <authorList>
            <person name="Durling M."/>
        </authorList>
    </citation>
    <scope>NUCLEOTIDE SEQUENCE</scope>
</reference>
<dbReference type="InterPro" id="IPR050091">
    <property type="entry name" value="PKS_NRPS_Biosynth_Enz"/>
</dbReference>
<name>A0A9N9LKX7_9HELO</name>
<dbReference type="GO" id="GO:0004312">
    <property type="term" value="F:fatty acid synthase activity"/>
    <property type="evidence" value="ECO:0007669"/>
    <property type="project" value="TreeGrafter"/>
</dbReference>
<dbReference type="OrthoDB" id="329835at2759"/>
<sequence length="666" mass="72552">MDVDEVEIAVKAVGVNFRDILIALGQLPEHTLGSECAGIVTRVGDAVKGQFKIGDRVVCAMKGAYRTYVAHIQKGESVLIHAGAGGFGQASIQLAKMSGAVIYVTVSTRVKKRLLMDLYDIPEDNFFSSRTLALKDGIMKQTGGRGVDVVINSLTGDALRYSWECLAPFGRFIEVGKRDILAPSVSALGGLPMSPFSKNVTFASVDLILICQMRPDLYKDFITSVIDLAKSEKITTPQPLTVYKVSKAEDAFRLMQSGKHSGKLVLEFDDNDRVRVTPPFKQLDIFDSQATYVIAGGLGGIGRSISKWMVSRNVKHLVLLSRKTVYPQQILDFLRSLKAKGVNVLTPPCNVADEDALKEVLAVCAKIMPPIRGCIQASMVLKSAMFSNMTFDDFEATVKPKVAGAWNLHKLLPSKMDFFIMLSSYAGIVGSLGQSNYAAGNTYQDGLARYRDSIGEKATSLDLGIVESVGFVAEHDEIRGFSEAGGNHKLTQVDLHKVLAYYCNPGLDQHSAMKSQVITGLPLPRTLREKNIVEPDWLSKPLFGQLHEIDARNHEVSRDPSNFANLGALVSSSASLSDANTIISNSLKTRMASLLMIEEDAVDLDKPIHSFGVDSLVAVEIRNWFKKVVDADIAVFDILGQDSISSMGAIATRKSGYTPAFLETEL</sequence>
<dbReference type="PROSITE" id="PS50075">
    <property type="entry name" value="CARRIER"/>
    <property type="match status" value="1"/>
</dbReference>
<keyword evidence="2" id="KW-0597">Phosphoprotein</keyword>
<dbReference type="InterPro" id="IPR011032">
    <property type="entry name" value="GroES-like_sf"/>
</dbReference>
<dbReference type="InterPro" id="IPR036736">
    <property type="entry name" value="ACP-like_sf"/>
</dbReference>
<dbReference type="Pfam" id="PF08659">
    <property type="entry name" value="KR"/>
    <property type="match status" value="1"/>
</dbReference>
<dbReference type="GO" id="GO:0044550">
    <property type="term" value="P:secondary metabolite biosynthetic process"/>
    <property type="evidence" value="ECO:0007669"/>
    <property type="project" value="TreeGrafter"/>
</dbReference>